<proteinExistence type="inferred from homology"/>
<keyword evidence="6 9" id="KW-0067">ATP-binding</keyword>
<evidence type="ECO:0000256" key="5">
    <source>
        <dbReference type="ARBA" id="ARBA00022741"/>
    </source>
</evidence>
<evidence type="ECO:0000256" key="7">
    <source>
        <dbReference type="ARBA" id="ARBA00023136"/>
    </source>
</evidence>
<dbReference type="PANTHER" id="PTHR43297">
    <property type="entry name" value="OLIGOPEPTIDE TRANSPORT ATP-BINDING PROTEIN APPD"/>
    <property type="match status" value="1"/>
</dbReference>
<feature type="domain" description="ABC transporter" evidence="8">
    <location>
        <begin position="4"/>
        <end position="249"/>
    </location>
</feature>
<evidence type="ECO:0000256" key="4">
    <source>
        <dbReference type="ARBA" id="ARBA00022475"/>
    </source>
</evidence>
<gene>
    <name evidence="9" type="ORF">Q8X39_08395</name>
</gene>
<dbReference type="InterPro" id="IPR027417">
    <property type="entry name" value="P-loop_NTPase"/>
</dbReference>
<dbReference type="NCBIfam" id="NF007739">
    <property type="entry name" value="PRK10419.1"/>
    <property type="match status" value="2"/>
</dbReference>
<feature type="domain" description="ABC transporter" evidence="8">
    <location>
        <begin position="269"/>
        <end position="544"/>
    </location>
</feature>
<dbReference type="EMBL" id="JAUZEE010000003">
    <property type="protein sequence ID" value="MDP4300653.1"/>
    <property type="molecule type" value="Genomic_DNA"/>
</dbReference>
<dbReference type="Gene3D" id="3.40.50.300">
    <property type="entry name" value="P-loop containing nucleotide triphosphate hydrolases"/>
    <property type="match status" value="2"/>
</dbReference>
<name>A0ABT9G2G8_LEPDI</name>
<keyword evidence="3" id="KW-0813">Transport</keyword>
<reference evidence="9 10" key="1">
    <citation type="submission" date="2023-08" db="EMBL/GenBank/DDBJ databases">
        <authorList>
            <person name="Roldan D.M."/>
            <person name="Menes R.J."/>
        </authorList>
    </citation>
    <scope>NUCLEOTIDE SEQUENCE [LARGE SCALE GENOMIC DNA]</scope>
    <source>
        <strain evidence="9 10">CCM 2812</strain>
    </source>
</reference>
<dbReference type="PROSITE" id="PS00211">
    <property type="entry name" value="ABC_TRANSPORTER_1"/>
    <property type="match status" value="2"/>
</dbReference>
<keyword evidence="10" id="KW-1185">Reference proteome</keyword>
<evidence type="ECO:0000256" key="1">
    <source>
        <dbReference type="ARBA" id="ARBA00004417"/>
    </source>
</evidence>
<dbReference type="InterPro" id="IPR017871">
    <property type="entry name" value="ABC_transporter-like_CS"/>
</dbReference>
<accession>A0ABT9G2G8</accession>
<keyword evidence="4" id="KW-1003">Cell membrane</keyword>
<dbReference type="InterPro" id="IPR003593">
    <property type="entry name" value="AAA+_ATPase"/>
</dbReference>
<dbReference type="Pfam" id="PF08352">
    <property type="entry name" value="oligo_HPY"/>
    <property type="match status" value="2"/>
</dbReference>
<dbReference type="CDD" id="cd03257">
    <property type="entry name" value="ABC_NikE_OppD_transporters"/>
    <property type="match status" value="2"/>
</dbReference>
<organism evidence="9 10">
    <name type="scientific">Leptothrix discophora</name>
    <dbReference type="NCBI Taxonomy" id="89"/>
    <lineage>
        <taxon>Bacteria</taxon>
        <taxon>Pseudomonadati</taxon>
        <taxon>Pseudomonadota</taxon>
        <taxon>Betaproteobacteria</taxon>
        <taxon>Burkholderiales</taxon>
        <taxon>Sphaerotilaceae</taxon>
        <taxon>Leptothrix</taxon>
    </lineage>
</organism>
<dbReference type="PROSITE" id="PS50893">
    <property type="entry name" value="ABC_TRANSPORTER_2"/>
    <property type="match status" value="2"/>
</dbReference>
<dbReference type="PANTHER" id="PTHR43297:SF2">
    <property type="entry name" value="DIPEPTIDE TRANSPORT ATP-BINDING PROTEIN DPPD"/>
    <property type="match status" value="1"/>
</dbReference>
<dbReference type="InterPro" id="IPR003439">
    <property type="entry name" value="ABC_transporter-like_ATP-bd"/>
</dbReference>
<dbReference type="SUPFAM" id="SSF52540">
    <property type="entry name" value="P-loop containing nucleoside triphosphate hydrolases"/>
    <property type="match status" value="2"/>
</dbReference>
<evidence type="ECO:0000256" key="2">
    <source>
        <dbReference type="ARBA" id="ARBA00005417"/>
    </source>
</evidence>
<comment type="similarity">
    <text evidence="2">Belongs to the ABC transporter superfamily.</text>
</comment>
<dbReference type="InterPro" id="IPR013563">
    <property type="entry name" value="Oligopep_ABC_C"/>
</dbReference>
<dbReference type="Pfam" id="PF00005">
    <property type="entry name" value="ABC_tran"/>
    <property type="match status" value="2"/>
</dbReference>
<protein>
    <submittedName>
        <fullName evidence="9">Dipeptide ABC transporter ATP-binding protein</fullName>
    </submittedName>
</protein>
<dbReference type="SMART" id="SM00382">
    <property type="entry name" value="AAA"/>
    <property type="match status" value="2"/>
</dbReference>
<keyword evidence="7" id="KW-0472">Membrane</keyword>
<sequence length="554" mass="60328">MPLLQVENLSVAFNGQTVVDQVSFEIGIGEKFALVGESGSGKSISALSILRLVDGTSHVGGAIRYDGTDLMQASERQMRGLRGKDIAMIFQEPMTALNPLYTVGNQIGEVLELHEGLNAREARERAIALLDRTGIPEPARRIDAYPHELSGGQRQRAMIAMALACKPRLLIADEPTTALDVTIQAQILALLDELQREMGMALLFITHDLNLVGRYADRVAVMSRGKIVEDGITARVFARPQHPYTRQLLAARPQPLTSSERDSRQTPLLQAQGVRVTFSQPAGWWRRRDFVAVREASLNVPRGQTVGIVGESGSGKTTLGMALLALQPLAAGEVTLHNQVAGDVMNTSQQRSTQRVDLAEGADLRGLRRRMQVVFQDPFAALSPRMTIGQIVGEGLALHHPELDAAAREARIRAVLAEVGLDTQGRVTDTRGGADLLQRYPHEFSGGQRQRIAIARALILKPELLLLDEPTSALDASVQQQVLALLLKLQREQGLSYVFISHDLAVIRAVAHQVLVMKDGEVVERGPTAQVFDAPKHPYTQTLLAAALAAEPAR</sequence>
<dbReference type="GO" id="GO:0005524">
    <property type="term" value="F:ATP binding"/>
    <property type="evidence" value="ECO:0007669"/>
    <property type="project" value="UniProtKB-KW"/>
</dbReference>
<comment type="caution">
    <text evidence="9">The sequence shown here is derived from an EMBL/GenBank/DDBJ whole genome shotgun (WGS) entry which is preliminary data.</text>
</comment>
<evidence type="ECO:0000313" key="10">
    <source>
        <dbReference type="Proteomes" id="UP001235760"/>
    </source>
</evidence>
<evidence type="ECO:0000256" key="6">
    <source>
        <dbReference type="ARBA" id="ARBA00022840"/>
    </source>
</evidence>
<comment type="subcellular location">
    <subcellularLocation>
        <location evidence="1">Cell inner membrane</location>
        <topology evidence="1">Peripheral membrane protein</topology>
    </subcellularLocation>
</comment>
<dbReference type="Proteomes" id="UP001235760">
    <property type="component" value="Unassembled WGS sequence"/>
</dbReference>
<evidence type="ECO:0000256" key="3">
    <source>
        <dbReference type="ARBA" id="ARBA00022448"/>
    </source>
</evidence>
<evidence type="ECO:0000313" key="9">
    <source>
        <dbReference type="EMBL" id="MDP4300653.1"/>
    </source>
</evidence>
<keyword evidence="5" id="KW-0547">Nucleotide-binding</keyword>
<dbReference type="InterPro" id="IPR050388">
    <property type="entry name" value="ABC_Ni/Peptide_Import"/>
</dbReference>
<dbReference type="NCBIfam" id="NF008453">
    <property type="entry name" value="PRK11308.1"/>
    <property type="match status" value="2"/>
</dbReference>
<evidence type="ECO:0000259" key="8">
    <source>
        <dbReference type="PROSITE" id="PS50893"/>
    </source>
</evidence>